<reference evidence="4" key="1">
    <citation type="journal article" date="2002" name="Mikrobiologiia">
        <title>Soil strain of Bacillus subtilis harboring a large plasmid that mediates high-frequency conjugal mobilization.</title>
        <authorList>
            <person name="Lotareva O.V."/>
            <person name="Poluektova E.U."/>
            <person name="Titok M.A."/>
            <person name="Prozorov A.A."/>
        </authorList>
    </citation>
    <scope>NUCLEOTIDE SEQUENCE</scope>
    <source>
        <strain evidence="4">72</strain>
        <plasmid evidence="4">pBS72</plasmid>
    </source>
</reference>
<proteinExistence type="predicted"/>
<reference evidence="4" key="3">
    <citation type="journal article" date="2004" name="Mol. Biol. (Mosk.)">
        <title>The replication system of plasmids from Bacillus subtilis environmental isolates.</title>
        <authorList>
            <person name="Lagodich A.V."/>
            <person name="Shtaniuk Iu.V."/>
            <person name="Prozorov A.A."/>
            <person name="Titok M.A."/>
        </authorList>
    </citation>
    <scope>NUCLEOTIDE SEQUENCE</scope>
    <source>
        <strain evidence="4">72</strain>
        <plasmid evidence="4">pBS72</plasmid>
    </source>
</reference>
<protein>
    <submittedName>
        <fullName evidence="4">Uncharacterized protein</fullName>
    </submittedName>
</protein>
<dbReference type="Pfam" id="PF23159">
    <property type="entry name" value="WHD_Rok"/>
    <property type="match status" value="1"/>
</dbReference>
<feature type="region of interest" description="Disordered" evidence="1">
    <location>
        <begin position="87"/>
        <end position="108"/>
    </location>
</feature>
<evidence type="ECO:0000259" key="3">
    <source>
        <dbReference type="Pfam" id="PF26513"/>
    </source>
</evidence>
<name>A0A1J0AKX8_BACIU</name>
<reference evidence="4" key="5">
    <citation type="submission" date="2016-08" db="EMBL/GenBank/DDBJ databases">
        <authorList>
            <person name="Satsunkevich N.E."/>
            <person name="Valentovich L.N."/>
            <person name="Kolomiets E.I."/>
            <person name="Titok M.A."/>
        </authorList>
    </citation>
    <scope>NUCLEOTIDE SEQUENCE</scope>
    <source>
        <strain evidence="4">72</strain>
        <plasmid evidence="4">pBS72</plasmid>
    </source>
</reference>
<dbReference type="RefSeq" id="WP_420535198.1">
    <property type="nucleotide sequence ID" value="NZ_KX711616.1"/>
</dbReference>
<geneLocation type="plasmid" evidence="4">
    <name>pBS72</name>
</geneLocation>
<dbReference type="Pfam" id="PF26513">
    <property type="entry name" value="Rok_N"/>
    <property type="match status" value="1"/>
</dbReference>
<keyword evidence="4" id="KW-0614">Plasmid</keyword>
<feature type="domain" description="Rok N-terminal oligomerisation" evidence="3">
    <location>
        <begin position="23"/>
        <end position="62"/>
    </location>
</feature>
<feature type="compositionally biased region" description="Polar residues" evidence="1">
    <location>
        <begin position="98"/>
        <end position="108"/>
    </location>
</feature>
<evidence type="ECO:0000313" key="4">
    <source>
        <dbReference type="EMBL" id="APB62404.1"/>
    </source>
</evidence>
<accession>A0A1J0AKX8</accession>
<dbReference type="AlphaFoldDB" id="A0A1J0AKX8"/>
<feature type="domain" description="Repressor Rok winged helix" evidence="2">
    <location>
        <begin position="115"/>
        <end position="171"/>
    </location>
</feature>
<evidence type="ECO:0000259" key="2">
    <source>
        <dbReference type="Pfam" id="PF23159"/>
    </source>
</evidence>
<feature type="compositionally biased region" description="Basic and acidic residues" evidence="1">
    <location>
        <begin position="87"/>
        <end position="97"/>
    </location>
</feature>
<dbReference type="InterPro" id="IPR058971">
    <property type="entry name" value="Rok_N_oligomerisation"/>
</dbReference>
<dbReference type="InterPro" id="IPR056984">
    <property type="entry name" value="WH_Rok"/>
</dbReference>
<reference evidence="4" key="2">
    <citation type="journal article" date="2003" name="Plasmid">
        <title>Bacillus subtilis soil isolates: plasmid replicon analysis and construction of a new theta-replicating vector.</title>
        <authorList>
            <person name="Titok M.A."/>
            <person name="Chapuis J."/>
            <person name="Selezneva Y.V."/>
            <person name="Lagodich A.V."/>
            <person name="Prokulevich V.A."/>
            <person name="Ehrlich S.D."/>
            <person name="Janniere L."/>
        </authorList>
    </citation>
    <scope>NUCLEOTIDE SEQUENCE</scope>
    <source>
        <strain evidence="4">72</strain>
        <plasmid evidence="4">pBS72</plasmid>
    </source>
</reference>
<reference evidence="4" key="4">
    <citation type="journal article" date="2006" name="Microbiology">
        <title>The replicative polymerases PolC and DnaE are required for theta replication of the Bacillus subtilis plasmid pBS72.</title>
        <authorList>
            <person name="Titok M."/>
            <person name="Suski C."/>
            <person name="Dalmais B."/>
            <person name="Ehrlich S.D."/>
            <person name="Janniere L."/>
        </authorList>
    </citation>
    <scope>NUCLEOTIDE SEQUENCE</scope>
    <source>
        <strain evidence="4">72</strain>
        <plasmid evidence="4">pBS72</plasmid>
    </source>
</reference>
<organism evidence="4">
    <name type="scientific">Bacillus subtilis</name>
    <dbReference type="NCBI Taxonomy" id="1423"/>
    <lineage>
        <taxon>Bacteria</taxon>
        <taxon>Bacillati</taxon>
        <taxon>Bacillota</taxon>
        <taxon>Bacilli</taxon>
        <taxon>Bacillales</taxon>
        <taxon>Bacillaceae</taxon>
        <taxon>Bacillus</taxon>
    </lineage>
</organism>
<evidence type="ECO:0000256" key="1">
    <source>
        <dbReference type="SAM" id="MobiDB-lite"/>
    </source>
</evidence>
<sequence>MCQMPNDLIYGMNLIKGEVLHLFSEREALRLRFEQLNVAESTVRHEFQKEREKIFKRLGELDLIEKTNKSKESLLDLARRAANDLKNSKKENIRNTSEKNNISRETSTSKAAIFRETAIKILNKNNKPISSSDLQKQVERETGMQITNMTTFMNNLMKKYPEVKKPNRGLYLIDKR</sequence>
<dbReference type="EMBL" id="KX711616">
    <property type="protein sequence ID" value="APB62404.1"/>
    <property type="molecule type" value="Genomic_DNA"/>
</dbReference>
<gene>
    <name evidence="4" type="ORF">pBS72_1350</name>
</gene>